<evidence type="ECO:0000313" key="1">
    <source>
        <dbReference type="EMBL" id="NML94732.1"/>
    </source>
</evidence>
<sequence length="57" mass="6317">MDNCDTDWKARLQRYDDKPNIHQRHAAREFGPVPEGGARVISFAKHAALKQGGADVA</sequence>
<evidence type="ECO:0000313" key="2">
    <source>
        <dbReference type="Proteomes" id="UP000583556"/>
    </source>
</evidence>
<keyword evidence="2" id="KW-1185">Reference proteome</keyword>
<name>A0A7Y0GBK6_9SPHN</name>
<dbReference type="Proteomes" id="UP000583556">
    <property type="component" value="Unassembled WGS sequence"/>
</dbReference>
<proteinExistence type="predicted"/>
<dbReference type="RefSeq" id="WP_169494023.1">
    <property type="nucleotide sequence ID" value="NZ_JABBGM010000006.1"/>
</dbReference>
<organism evidence="1 2">
    <name type="scientific">Novosphingobium olei</name>
    <dbReference type="NCBI Taxonomy" id="2728851"/>
    <lineage>
        <taxon>Bacteria</taxon>
        <taxon>Pseudomonadati</taxon>
        <taxon>Pseudomonadota</taxon>
        <taxon>Alphaproteobacteria</taxon>
        <taxon>Sphingomonadales</taxon>
        <taxon>Sphingomonadaceae</taxon>
        <taxon>Novosphingobium</taxon>
    </lineage>
</organism>
<dbReference type="AlphaFoldDB" id="A0A7Y0GBK6"/>
<comment type="caution">
    <text evidence="1">The sequence shown here is derived from an EMBL/GenBank/DDBJ whole genome shotgun (WGS) entry which is preliminary data.</text>
</comment>
<accession>A0A7Y0GBK6</accession>
<reference evidence="1 2" key="1">
    <citation type="submission" date="2020-04" db="EMBL/GenBank/DDBJ databases">
        <title>Novosphingobium sp. TW-4 isolated from soil.</title>
        <authorList>
            <person name="Dahal R.H."/>
            <person name="Chaudhary D.K."/>
        </authorList>
    </citation>
    <scope>NUCLEOTIDE SEQUENCE [LARGE SCALE GENOMIC DNA]</scope>
    <source>
        <strain evidence="1 2">TW-4</strain>
    </source>
</reference>
<dbReference type="EMBL" id="JABBGM010000006">
    <property type="protein sequence ID" value="NML94732.1"/>
    <property type="molecule type" value="Genomic_DNA"/>
</dbReference>
<protein>
    <submittedName>
        <fullName evidence="1">Uncharacterized protein</fullName>
    </submittedName>
</protein>
<gene>
    <name evidence="1" type="ORF">HHL27_13740</name>
</gene>